<evidence type="ECO:0000256" key="3">
    <source>
        <dbReference type="ARBA" id="ARBA00023239"/>
    </source>
</evidence>
<dbReference type="SUPFAM" id="SSF53850">
    <property type="entry name" value="Periplasmic binding protein-like II"/>
    <property type="match status" value="1"/>
</dbReference>
<keyword evidence="2 4" id="KW-0474">Menaquinone biosynthesis</keyword>
<evidence type="ECO:0000256" key="4">
    <source>
        <dbReference type="HAMAP-Rule" id="MF_00996"/>
    </source>
</evidence>
<feature type="active site" description="Proton acceptor" evidence="4">
    <location>
        <position position="151"/>
    </location>
</feature>
<name>A0A238Y3K8_9BACT</name>
<evidence type="ECO:0000313" key="6">
    <source>
        <dbReference type="Proteomes" id="UP000198324"/>
    </source>
</evidence>
<dbReference type="Gene3D" id="3.40.190.10">
    <property type="entry name" value="Periplasmic binding protein-like II"/>
    <property type="match status" value="2"/>
</dbReference>
<sequence>MRLSLHYSPCPNDTFIFHALSAGLVRVPGVEFAVRLADVERLNQAAAGHEPDVCKVSVAAAAAVLDEYLVLRAGGALGRGVGPILVARAGVRLEDLDGRPVAIPGSRTTAALIFGLLCRERGIAPRLVELVYDEVMPAVESGACAAGVVIHEGRFTYAERGLSRLLDLGAWWEDARGLPIPLGCIVMRRSLGLDLCRAVDEGIRQSLRHARAHPEASALYIREHAQEMDPEVIARHIETFVTEASLDLGPEGEAAAVALMGEARRGLGLGAFPRGLFLPVEAV</sequence>
<reference evidence="5 6" key="1">
    <citation type="submission" date="2017-06" db="EMBL/GenBank/DDBJ databases">
        <authorList>
            <person name="Kim H.J."/>
            <person name="Triplett B.A."/>
        </authorList>
    </citation>
    <scope>NUCLEOTIDE SEQUENCE [LARGE SCALE GENOMIC DNA]</scope>
    <source>
        <strain evidence="5 6">DSM 13116</strain>
    </source>
</reference>
<dbReference type="CDD" id="cd13635">
    <property type="entry name" value="PBP2_Ttha1568_Mqnd"/>
    <property type="match status" value="1"/>
</dbReference>
<dbReference type="EMBL" id="FZOC01000001">
    <property type="protein sequence ID" value="SNR65243.1"/>
    <property type="molecule type" value="Genomic_DNA"/>
</dbReference>
<keyword evidence="3 4" id="KW-0456">Lyase</keyword>
<dbReference type="GO" id="GO:0016830">
    <property type="term" value="F:carbon-carbon lyase activity"/>
    <property type="evidence" value="ECO:0007669"/>
    <property type="project" value="UniProtKB-UniRule"/>
</dbReference>
<dbReference type="Pfam" id="PF02621">
    <property type="entry name" value="VitK2_biosynth"/>
    <property type="match status" value="1"/>
</dbReference>
<comment type="catalytic activity">
    <reaction evidence="4">
        <text>cyclic dehypoxanthinylfutalosinate = 1,4-dihydroxy-6-naphthoate + dihydroxyacetone</text>
        <dbReference type="Rhea" id="RHEA:33087"/>
        <dbReference type="ChEBI" id="CHEBI:16016"/>
        <dbReference type="ChEBI" id="CHEBI:64254"/>
        <dbReference type="ChEBI" id="CHEBI:64270"/>
        <dbReference type="EC" id="4.1.99.29"/>
    </reaction>
</comment>
<keyword evidence="6" id="KW-1185">Reference proteome</keyword>
<dbReference type="InterPro" id="IPR003773">
    <property type="entry name" value="Menaquinone_biosynth"/>
</dbReference>
<evidence type="ECO:0000256" key="2">
    <source>
        <dbReference type="ARBA" id="ARBA00022428"/>
    </source>
</evidence>
<accession>A0A238Y3K8</accession>
<dbReference type="RefSeq" id="WP_235641476.1">
    <property type="nucleotide sequence ID" value="NZ_FZOC01000001.1"/>
</dbReference>
<protein>
    <recommendedName>
        <fullName evidence="4">1,4-dihydroxy-6-naphtoate synthase</fullName>
        <ecNumber evidence="4">4.1.99.29</ecNumber>
    </recommendedName>
    <alternativeName>
        <fullName evidence="4">Menaquinone biosynthetic enzyme MqnD</fullName>
    </alternativeName>
</protein>
<proteinExistence type="inferred from homology"/>
<feature type="binding site" evidence="4">
    <location>
        <begin position="109"/>
        <end position="110"/>
    </location>
    <ligand>
        <name>substrate</name>
    </ligand>
</feature>
<dbReference type="GO" id="GO:0009234">
    <property type="term" value="P:menaquinone biosynthetic process"/>
    <property type="evidence" value="ECO:0007669"/>
    <property type="project" value="UniProtKB-UniRule"/>
</dbReference>
<comment type="similarity">
    <text evidence="4">Belongs to the MqnA/MqnD family. MqnD subfamily.</text>
</comment>
<comment type="pathway">
    <text evidence="1 4">Quinol/quinone metabolism; menaquinone biosynthesis.</text>
</comment>
<gene>
    <name evidence="4" type="primary">mqnD</name>
    <name evidence="5" type="ORF">SAMN04488503_0625</name>
</gene>
<dbReference type="PANTHER" id="PTHR37167:SF1">
    <property type="entry name" value="1,4-DIHYDROXY-6-NAPHTOATE SYNTHASE"/>
    <property type="match status" value="1"/>
</dbReference>
<evidence type="ECO:0000256" key="1">
    <source>
        <dbReference type="ARBA" id="ARBA00004863"/>
    </source>
</evidence>
<dbReference type="UniPathway" id="UPA00079"/>
<dbReference type="PANTHER" id="PTHR37167">
    <property type="entry name" value="1,4-DIHYDROXY-6-NAPHTOATE SYNTHASE"/>
    <property type="match status" value="1"/>
</dbReference>
<evidence type="ECO:0000313" key="5">
    <source>
        <dbReference type="EMBL" id="SNR65243.1"/>
    </source>
</evidence>
<dbReference type="Proteomes" id="UP000198324">
    <property type="component" value="Unassembled WGS sequence"/>
</dbReference>
<organism evidence="5 6">
    <name type="scientific">Humidesulfovibrio mexicanus</name>
    <dbReference type="NCBI Taxonomy" id="147047"/>
    <lineage>
        <taxon>Bacteria</taxon>
        <taxon>Pseudomonadati</taxon>
        <taxon>Thermodesulfobacteriota</taxon>
        <taxon>Desulfovibrionia</taxon>
        <taxon>Desulfovibrionales</taxon>
        <taxon>Desulfovibrionaceae</taxon>
        <taxon>Humidesulfovibrio</taxon>
    </lineage>
</organism>
<dbReference type="InterPro" id="IPR030869">
    <property type="entry name" value="MqnD"/>
</dbReference>
<dbReference type="HAMAP" id="MF_00996">
    <property type="entry name" value="MqnD"/>
    <property type="match status" value="1"/>
</dbReference>
<comment type="function">
    <text evidence="4">Catalyzes the conversion of cyclic dehypoxanthine futalosine (cyclic DHFL) into 1,4-dihydroxy-6-naphthoate, a step in the biosynthesis of menaquinone (MK, vitamin K2).</text>
</comment>
<dbReference type="AlphaFoldDB" id="A0A238Y3K8"/>
<feature type="binding site" evidence="4">
    <location>
        <begin position="55"/>
        <end position="57"/>
    </location>
    <ligand>
        <name>substrate</name>
    </ligand>
</feature>
<dbReference type="EC" id="4.1.99.29" evidence="4"/>